<dbReference type="GO" id="GO:0035556">
    <property type="term" value="P:intracellular signal transduction"/>
    <property type="evidence" value="ECO:0007669"/>
    <property type="project" value="InterPro"/>
</dbReference>
<dbReference type="PROSITE" id="PS50011">
    <property type="entry name" value="PROTEIN_KINASE_DOM"/>
    <property type="match status" value="1"/>
</dbReference>
<dbReference type="FunFam" id="1.10.510.10:FF:000404">
    <property type="entry name" value="Guanylate cyclase"/>
    <property type="match status" value="1"/>
</dbReference>
<comment type="subcellular location">
    <subcellularLocation>
        <location evidence="2">Photoreceptor outer segment membrane</location>
        <topology evidence="2">Single-pass type I membrane protein</topology>
    </subcellularLocation>
</comment>
<dbReference type="GO" id="GO:0005524">
    <property type="term" value="F:ATP binding"/>
    <property type="evidence" value="ECO:0007669"/>
    <property type="project" value="InterPro"/>
</dbReference>
<dbReference type="Gene3D" id="6.10.250.780">
    <property type="match status" value="1"/>
</dbReference>
<dbReference type="OrthoDB" id="1890790at2759"/>
<evidence type="ECO:0000256" key="9">
    <source>
        <dbReference type="ARBA" id="ARBA00023157"/>
    </source>
</evidence>
<dbReference type="PANTHER" id="PTHR11920">
    <property type="entry name" value="GUANYLYL CYCLASE"/>
    <property type="match status" value="1"/>
</dbReference>
<dbReference type="CDD" id="cd06371">
    <property type="entry name" value="PBP1_sensory_GC_DEF-like"/>
    <property type="match status" value="1"/>
</dbReference>
<dbReference type="CDD" id="cd14043">
    <property type="entry name" value="PK_GC-2D"/>
    <property type="match status" value="1"/>
</dbReference>
<keyword evidence="4 16" id="KW-0812">Transmembrane</keyword>
<gene>
    <name evidence="20" type="primary">gucy2f</name>
</gene>
<dbReference type="GO" id="GO:0004383">
    <property type="term" value="F:guanylate cyclase activity"/>
    <property type="evidence" value="ECO:0007669"/>
    <property type="project" value="UniProtKB-EC"/>
</dbReference>
<evidence type="ECO:0000313" key="20">
    <source>
        <dbReference type="RefSeq" id="XP_012684334.1"/>
    </source>
</evidence>
<dbReference type="InterPro" id="IPR029787">
    <property type="entry name" value="Nucleotide_cyclase"/>
</dbReference>
<dbReference type="Gene3D" id="3.40.50.2300">
    <property type="match status" value="2"/>
</dbReference>
<dbReference type="InterPro" id="IPR011009">
    <property type="entry name" value="Kinase-like_dom_sf"/>
</dbReference>
<keyword evidence="5" id="KW-0732">Signal</keyword>
<dbReference type="Gene3D" id="3.30.70.1230">
    <property type="entry name" value="Nucleotide cyclase"/>
    <property type="match status" value="1"/>
</dbReference>
<dbReference type="Pfam" id="PF07701">
    <property type="entry name" value="HNOBA"/>
    <property type="match status" value="1"/>
</dbReference>
<evidence type="ECO:0000259" key="18">
    <source>
        <dbReference type="PROSITE" id="PS50125"/>
    </source>
</evidence>
<dbReference type="InterPro" id="IPR001245">
    <property type="entry name" value="Ser-Thr/Tyr_kinase_cat_dom"/>
</dbReference>
<protein>
    <recommendedName>
        <fullName evidence="3 14">Guanylate cyclase</fullName>
        <ecNumber evidence="3 14">4.6.1.2</ecNumber>
    </recommendedName>
</protein>
<dbReference type="CDD" id="cd07302">
    <property type="entry name" value="CHD"/>
    <property type="match status" value="1"/>
</dbReference>
<evidence type="ECO:0000256" key="1">
    <source>
        <dbReference type="ARBA" id="ARBA00001436"/>
    </source>
</evidence>
<comment type="similarity">
    <text evidence="13">Belongs to the adenylyl cyclase class-4/guanylyl cyclase family.</text>
</comment>
<feature type="coiled-coil region" evidence="15">
    <location>
        <begin position="825"/>
        <end position="856"/>
    </location>
</feature>
<evidence type="ECO:0000256" key="14">
    <source>
        <dbReference type="RuleBase" id="RU003431"/>
    </source>
</evidence>
<evidence type="ECO:0000256" key="10">
    <source>
        <dbReference type="ARBA" id="ARBA00023239"/>
    </source>
</evidence>
<reference evidence="20" key="1">
    <citation type="submission" date="2025-08" db="UniProtKB">
        <authorList>
            <consortium name="RefSeq"/>
        </authorList>
    </citation>
    <scope>IDENTIFICATION</scope>
</reference>
<evidence type="ECO:0000256" key="7">
    <source>
        <dbReference type="ARBA" id="ARBA00022989"/>
    </source>
</evidence>
<evidence type="ECO:0000256" key="5">
    <source>
        <dbReference type="ARBA" id="ARBA00022729"/>
    </source>
</evidence>
<proteinExistence type="inferred from homology"/>
<keyword evidence="9" id="KW-1015">Disulfide bond</keyword>
<dbReference type="SUPFAM" id="SSF53822">
    <property type="entry name" value="Periplasmic binding protein-like I"/>
    <property type="match status" value="1"/>
</dbReference>
<dbReference type="CTD" id="2986"/>
<dbReference type="SMART" id="SM00044">
    <property type="entry name" value="CYCc"/>
    <property type="match status" value="1"/>
</dbReference>
<evidence type="ECO:0000256" key="8">
    <source>
        <dbReference type="ARBA" id="ARBA00023136"/>
    </source>
</evidence>
<keyword evidence="10 13" id="KW-0456">Lyase</keyword>
<name>A0A6P3VYC5_CLUHA</name>
<dbReference type="AlphaFoldDB" id="A0A6P3VYC5"/>
<dbReference type="Pfam" id="PF07714">
    <property type="entry name" value="PK_Tyr_Ser-Thr"/>
    <property type="match status" value="1"/>
</dbReference>
<dbReference type="GO" id="GO:0007168">
    <property type="term" value="P:receptor guanylyl cyclase signaling pathway"/>
    <property type="evidence" value="ECO:0007669"/>
    <property type="project" value="TreeGrafter"/>
</dbReference>
<dbReference type="InterPro" id="IPR001828">
    <property type="entry name" value="ANF_lig-bd_rcpt"/>
</dbReference>
<dbReference type="InterPro" id="IPR028082">
    <property type="entry name" value="Peripla_BP_I"/>
</dbReference>
<keyword evidence="15" id="KW-0175">Coiled coil</keyword>
<dbReference type="InterPro" id="IPR001054">
    <property type="entry name" value="A/G_cyclase"/>
</dbReference>
<dbReference type="EC" id="4.6.1.2" evidence="3 14"/>
<keyword evidence="11" id="KW-0966">Cell projection</keyword>
<dbReference type="GO" id="GO:0004672">
    <property type="term" value="F:protein kinase activity"/>
    <property type="evidence" value="ECO:0007669"/>
    <property type="project" value="InterPro"/>
</dbReference>
<evidence type="ECO:0000256" key="3">
    <source>
        <dbReference type="ARBA" id="ARBA00012202"/>
    </source>
</evidence>
<keyword evidence="12 14" id="KW-0141">cGMP biosynthesis</keyword>
<dbReference type="Gene3D" id="1.10.510.10">
    <property type="entry name" value="Transferase(Phosphotransferase) domain 1"/>
    <property type="match status" value="1"/>
</dbReference>
<dbReference type="KEGG" id="char:105901427"/>
<evidence type="ECO:0000256" key="4">
    <source>
        <dbReference type="ARBA" id="ARBA00022692"/>
    </source>
</evidence>
<feature type="domain" description="Guanylate cyclase" evidence="18">
    <location>
        <begin position="888"/>
        <end position="1018"/>
    </location>
</feature>
<sequence length="1110" mass="124965">MHQLPLHFGGVLWELSAYPCCPVLRSKHSLGPIIPFYNFSLWILLGVLTFPCCVQCFIFKVGVLGPWNCDPIHSKSLPSVAAKLAVSRINEDFSLDLGCQMDFMVLQEPCETSKALTAFVNYEKHVDAFVGPANPGYCNAASLLGKNWNKAIFSWACINYELDRIEGYPTFARTLPSPTRVLFTVLKYFRWANIGIVSSDEDIWIDTAGKVANSLRSQGLPVGIVASVGSNETEMENTLRDIQRAGEIKVIIMCMHSVLMGGEKQRAFLLKAHAMGLTQGKYVFVPYDALLYSLPYSNTSYFALQNDTKLQQAYDAVLTITVASDLMSFSEAFNMAKRFGELTVSHEPEQVSPLFGTIYNGLYLVAKAIHNARRAGQWLSGTNLAYFTRNMTFKGFNQNIRIDSQGDSQTSYVILDTDGWGRQMYRCYLVDLSTGTLQFAGRSIHFPGGSPPSPDSSCWFDPDAVCTGGVEIIYVIIVLVVILVLGLGALGLTLVIRWRIQQIQLVKGPNRILLTLEDLTFIDPQLSKQKITLEDLTGSRSAIEDKSTKSADQFNSEISVATVTHETSNVAVYEGDWVWMKKFKDGHFKEVKQSTTKIFTKMKDLRNENVNPFLGFFIDCDMFAMVTEHCSRGSLHDLLRNDDVKLDWMFKSSLLLDLIKGIKYLHHRDFPHGRLKSKNCVVDGRFVLKITDYGFNELLDNQKAPKEIPPPADLFWTAPELLRDLEHSRKGTYKGDVYSFAIILQEVVVRGAPYCMLGLSPEEIIRKVKKPPPMCRPTVAPDQAPLQCIQLMKQCWSEQPERRPTFDEIFDQFKFINKGKKTNIIDSMLRMLEQYSSNLEELIRERTEELEVEKQRTEKLLSEMLPPSVAEALKTGATVEPEYFDQVTIYFSDIVGFTTISSLSDPIEVVDLLNDLYSLFDAVLSNHDVYKVETIGDAYMVASGLPKRNGNKHAAEIANMSLNILSSVGTFKMRHMPEVPVRIRIGIHSGPCVAGVVGLTMPRYCLFGDTVNTASRMESTGLPYRIHVNMSTVKILRSLDEGYKIDLRGKTELKGKGIEETYWLVGQSSFTKPLPKPPEIRPGDNWQDMVTEEIKTLFRKANRQVDKPKL</sequence>
<feature type="domain" description="Protein kinase" evidence="17">
    <location>
        <begin position="479"/>
        <end position="816"/>
    </location>
</feature>
<dbReference type="SUPFAM" id="SSF55073">
    <property type="entry name" value="Nucleotide cyclase"/>
    <property type="match status" value="1"/>
</dbReference>
<evidence type="ECO:0000256" key="16">
    <source>
        <dbReference type="SAM" id="Phobius"/>
    </source>
</evidence>
<dbReference type="PROSITE" id="PS50125">
    <property type="entry name" value="GUANYLATE_CYCLASE_2"/>
    <property type="match status" value="1"/>
</dbReference>
<dbReference type="PRINTS" id="PR00109">
    <property type="entry name" value="TYRKINASE"/>
</dbReference>
<dbReference type="InterPro" id="IPR000719">
    <property type="entry name" value="Prot_kinase_dom"/>
</dbReference>
<evidence type="ECO:0000256" key="15">
    <source>
        <dbReference type="SAM" id="Coils"/>
    </source>
</evidence>
<dbReference type="PANTHER" id="PTHR11920:SF477">
    <property type="entry name" value="GUANYLATE CYCLASE D"/>
    <property type="match status" value="1"/>
</dbReference>
<feature type="transmembrane region" description="Helical" evidence="16">
    <location>
        <begin position="472"/>
        <end position="496"/>
    </location>
</feature>
<dbReference type="InterPro" id="IPR011645">
    <property type="entry name" value="HNOB_dom_associated"/>
</dbReference>
<keyword evidence="7 16" id="KW-1133">Transmembrane helix</keyword>
<dbReference type="FunFam" id="3.40.50.2300:FF:000114">
    <property type="entry name" value="Guanylate cyclase"/>
    <property type="match status" value="1"/>
</dbReference>
<dbReference type="InterPro" id="IPR050401">
    <property type="entry name" value="Cyclic_nucleotide_synthase"/>
</dbReference>
<dbReference type="SUPFAM" id="SSF56112">
    <property type="entry name" value="Protein kinase-like (PK-like)"/>
    <property type="match status" value="1"/>
</dbReference>
<evidence type="ECO:0000256" key="2">
    <source>
        <dbReference type="ARBA" id="ARBA00004451"/>
    </source>
</evidence>
<dbReference type="GO" id="GO:0005886">
    <property type="term" value="C:plasma membrane"/>
    <property type="evidence" value="ECO:0007669"/>
    <property type="project" value="TreeGrafter"/>
</dbReference>
<evidence type="ECO:0000256" key="12">
    <source>
        <dbReference type="ARBA" id="ARBA00023293"/>
    </source>
</evidence>
<keyword evidence="19" id="KW-1185">Reference proteome</keyword>
<dbReference type="GeneID" id="105901427"/>
<dbReference type="PROSITE" id="PS00452">
    <property type="entry name" value="GUANYLATE_CYCLASE_1"/>
    <property type="match status" value="1"/>
</dbReference>
<dbReference type="GO" id="GO:0004016">
    <property type="term" value="F:adenylate cyclase activity"/>
    <property type="evidence" value="ECO:0007669"/>
    <property type="project" value="TreeGrafter"/>
</dbReference>
<dbReference type="Pfam" id="PF01094">
    <property type="entry name" value="ANF_receptor"/>
    <property type="match status" value="1"/>
</dbReference>
<dbReference type="Pfam" id="PF00211">
    <property type="entry name" value="Guanylate_cyc"/>
    <property type="match status" value="1"/>
</dbReference>
<evidence type="ECO:0000256" key="6">
    <source>
        <dbReference type="ARBA" id="ARBA00022741"/>
    </source>
</evidence>
<dbReference type="InterPro" id="IPR018297">
    <property type="entry name" value="A/G_cyclase_CS"/>
</dbReference>
<dbReference type="Proteomes" id="UP000515152">
    <property type="component" value="Chromosome 9"/>
</dbReference>
<evidence type="ECO:0000313" key="19">
    <source>
        <dbReference type="Proteomes" id="UP000515152"/>
    </source>
</evidence>
<evidence type="ECO:0000256" key="11">
    <source>
        <dbReference type="ARBA" id="ARBA00023273"/>
    </source>
</evidence>
<keyword evidence="6" id="KW-0547">Nucleotide-binding</keyword>
<keyword evidence="8 16" id="KW-0472">Membrane</keyword>
<dbReference type="GO" id="GO:0001653">
    <property type="term" value="F:peptide receptor activity"/>
    <property type="evidence" value="ECO:0007669"/>
    <property type="project" value="TreeGrafter"/>
</dbReference>
<organism evidence="19 20">
    <name type="scientific">Clupea harengus</name>
    <name type="common">Atlantic herring</name>
    <dbReference type="NCBI Taxonomy" id="7950"/>
    <lineage>
        <taxon>Eukaryota</taxon>
        <taxon>Metazoa</taxon>
        <taxon>Chordata</taxon>
        <taxon>Craniata</taxon>
        <taxon>Vertebrata</taxon>
        <taxon>Euteleostomi</taxon>
        <taxon>Actinopterygii</taxon>
        <taxon>Neopterygii</taxon>
        <taxon>Teleostei</taxon>
        <taxon>Clupei</taxon>
        <taxon>Clupeiformes</taxon>
        <taxon>Clupeoidei</taxon>
        <taxon>Clupeidae</taxon>
        <taxon>Clupea</taxon>
    </lineage>
</organism>
<dbReference type="FunFam" id="3.30.70.1230:FF:000013">
    <property type="entry name" value="Guanylate cyclase"/>
    <property type="match status" value="1"/>
</dbReference>
<accession>A0A6P3VYC5</accession>
<dbReference type="RefSeq" id="XP_012684334.1">
    <property type="nucleotide sequence ID" value="XM_012828880.3"/>
</dbReference>
<evidence type="ECO:0000259" key="17">
    <source>
        <dbReference type="PROSITE" id="PS50011"/>
    </source>
</evidence>
<comment type="catalytic activity">
    <reaction evidence="1 14">
        <text>GTP = 3',5'-cyclic GMP + diphosphate</text>
        <dbReference type="Rhea" id="RHEA:13665"/>
        <dbReference type="ChEBI" id="CHEBI:33019"/>
        <dbReference type="ChEBI" id="CHEBI:37565"/>
        <dbReference type="ChEBI" id="CHEBI:57746"/>
        <dbReference type="EC" id="4.6.1.2"/>
    </reaction>
</comment>
<evidence type="ECO:0000256" key="13">
    <source>
        <dbReference type="RuleBase" id="RU000405"/>
    </source>
</evidence>